<dbReference type="AlphaFoldDB" id="A0A9D4JIH3"/>
<keyword evidence="2" id="KW-1185">Reference proteome</keyword>
<organism evidence="1 2">
    <name type="scientific">Dreissena polymorpha</name>
    <name type="common">Zebra mussel</name>
    <name type="synonym">Mytilus polymorpha</name>
    <dbReference type="NCBI Taxonomy" id="45954"/>
    <lineage>
        <taxon>Eukaryota</taxon>
        <taxon>Metazoa</taxon>
        <taxon>Spiralia</taxon>
        <taxon>Lophotrochozoa</taxon>
        <taxon>Mollusca</taxon>
        <taxon>Bivalvia</taxon>
        <taxon>Autobranchia</taxon>
        <taxon>Heteroconchia</taxon>
        <taxon>Euheterodonta</taxon>
        <taxon>Imparidentia</taxon>
        <taxon>Neoheterodontei</taxon>
        <taxon>Myida</taxon>
        <taxon>Dreissenoidea</taxon>
        <taxon>Dreissenidae</taxon>
        <taxon>Dreissena</taxon>
    </lineage>
</organism>
<accession>A0A9D4JIH3</accession>
<dbReference type="Proteomes" id="UP000828390">
    <property type="component" value="Unassembled WGS sequence"/>
</dbReference>
<comment type="caution">
    <text evidence="1">The sequence shown here is derived from an EMBL/GenBank/DDBJ whole genome shotgun (WGS) entry which is preliminary data.</text>
</comment>
<evidence type="ECO:0000313" key="1">
    <source>
        <dbReference type="EMBL" id="KAH3808717.1"/>
    </source>
</evidence>
<evidence type="ECO:0000313" key="2">
    <source>
        <dbReference type="Proteomes" id="UP000828390"/>
    </source>
</evidence>
<reference evidence="1" key="1">
    <citation type="journal article" date="2019" name="bioRxiv">
        <title>The Genome of the Zebra Mussel, Dreissena polymorpha: A Resource for Invasive Species Research.</title>
        <authorList>
            <person name="McCartney M.A."/>
            <person name="Auch B."/>
            <person name="Kono T."/>
            <person name="Mallez S."/>
            <person name="Zhang Y."/>
            <person name="Obille A."/>
            <person name="Becker A."/>
            <person name="Abrahante J.E."/>
            <person name="Garbe J."/>
            <person name="Badalamenti J.P."/>
            <person name="Herman A."/>
            <person name="Mangelson H."/>
            <person name="Liachko I."/>
            <person name="Sullivan S."/>
            <person name="Sone E.D."/>
            <person name="Koren S."/>
            <person name="Silverstein K.A.T."/>
            <person name="Beckman K.B."/>
            <person name="Gohl D.M."/>
        </authorList>
    </citation>
    <scope>NUCLEOTIDE SEQUENCE</scope>
    <source>
        <strain evidence="1">Duluth1</strain>
        <tissue evidence="1">Whole animal</tissue>
    </source>
</reference>
<sequence>MTPFWSALPQASASCQELLRCNCNQLNDVVADASAKGPKCYAQPFVSVAVIVTEIEKLG</sequence>
<name>A0A9D4JIH3_DREPO</name>
<gene>
    <name evidence="1" type="ORF">DPMN_137074</name>
</gene>
<reference evidence="1" key="2">
    <citation type="submission" date="2020-11" db="EMBL/GenBank/DDBJ databases">
        <authorList>
            <person name="McCartney M.A."/>
            <person name="Auch B."/>
            <person name="Kono T."/>
            <person name="Mallez S."/>
            <person name="Becker A."/>
            <person name="Gohl D.M."/>
            <person name="Silverstein K.A.T."/>
            <person name="Koren S."/>
            <person name="Bechman K.B."/>
            <person name="Herman A."/>
            <person name="Abrahante J.E."/>
            <person name="Garbe J."/>
        </authorList>
    </citation>
    <scope>NUCLEOTIDE SEQUENCE</scope>
    <source>
        <strain evidence="1">Duluth1</strain>
        <tissue evidence="1">Whole animal</tissue>
    </source>
</reference>
<dbReference type="EMBL" id="JAIWYP010000006">
    <property type="protein sequence ID" value="KAH3808717.1"/>
    <property type="molecule type" value="Genomic_DNA"/>
</dbReference>
<proteinExistence type="predicted"/>
<protein>
    <submittedName>
        <fullName evidence="1">Uncharacterized protein</fullName>
    </submittedName>
</protein>